<dbReference type="Pfam" id="PF06906">
    <property type="entry name" value="DUF1272"/>
    <property type="match status" value="1"/>
</dbReference>
<protein>
    <submittedName>
        <fullName evidence="2">DUF1272 domain-containing protein</fullName>
    </submittedName>
</protein>
<comment type="caution">
    <text evidence="2">The sequence shown here is derived from an EMBL/GenBank/DDBJ whole genome shotgun (WGS) entry which is preliminary data.</text>
</comment>
<evidence type="ECO:0000313" key="2">
    <source>
        <dbReference type="EMBL" id="MDN3566426.1"/>
    </source>
</evidence>
<keyword evidence="3" id="KW-1185">Reference proteome</keyword>
<dbReference type="InterPro" id="IPR010696">
    <property type="entry name" value="DUF1272"/>
</dbReference>
<proteinExistence type="predicted"/>
<name>A0ABT8A9W0_9PROT</name>
<sequence>MLELRPCCECCGTDLPPDSEAARICSYECTFCAGCAEATLAGRCPNCGGELVRRPIRPAARLLTHPAGTTRKLRPQGCAAVPQP</sequence>
<evidence type="ECO:0000313" key="3">
    <source>
        <dbReference type="Proteomes" id="UP001529369"/>
    </source>
</evidence>
<accession>A0ABT8A9W0</accession>
<dbReference type="EMBL" id="JAUFPN010000173">
    <property type="protein sequence ID" value="MDN3566426.1"/>
    <property type="molecule type" value="Genomic_DNA"/>
</dbReference>
<feature type="region of interest" description="Disordered" evidence="1">
    <location>
        <begin position="65"/>
        <end position="84"/>
    </location>
</feature>
<reference evidence="3" key="1">
    <citation type="journal article" date="2019" name="Int. J. Syst. Evol. Microbiol.">
        <title>The Global Catalogue of Microorganisms (GCM) 10K type strain sequencing project: providing services to taxonomists for standard genome sequencing and annotation.</title>
        <authorList>
            <consortium name="The Broad Institute Genomics Platform"/>
            <consortium name="The Broad Institute Genome Sequencing Center for Infectious Disease"/>
            <person name="Wu L."/>
            <person name="Ma J."/>
        </authorList>
    </citation>
    <scope>NUCLEOTIDE SEQUENCE [LARGE SCALE GENOMIC DNA]</scope>
    <source>
        <strain evidence="3">CECT 7131</strain>
    </source>
</reference>
<gene>
    <name evidence="2" type="ORF">QWZ14_18800</name>
</gene>
<dbReference type="RefSeq" id="WP_290318350.1">
    <property type="nucleotide sequence ID" value="NZ_JAUFPN010000173.1"/>
</dbReference>
<evidence type="ECO:0000256" key="1">
    <source>
        <dbReference type="SAM" id="MobiDB-lite"/>
    </source>
</evidence>
<organism evidence="2 3">
    <name type="scientific">Paeniroseomonas aquatica</name>
    <dbReference type="NCBI Taxonomy" id="373043"/>
    <lineage>
        <taxon>Bacteria</taxon>
        <taxon>Pseudomonadati</taxon>
        <taxon>Pseudomonadota</taxon>
        <taxon>Alphaproteobacteria</taxon>
        <taxon>Acetobacterales</taxon>
        <taxon>Acetobacteraceae</taxon>
        <taxon>Paeniroseomonas</taxon>
    </lineage>
</organism>
<dbReference type="Proteomes" id="UP001529369">
    <property type="component" value="Unassembled WGS sequence"/>
</dbReference>